<protein>
    <submittedName>
        <fullName evidence="2">Uncharacterized protein</fullName>
    </submittedName>
</protein>
<dbReference type="EMBL" id="PVMZ01000004">
    <property type="protein sequence ID" value="PRX22987.1"/>
    <property type="molecule type" value="Genomic_DNA"/>
</dbReference>
<evidence type="ECO:0000313" key="3">
    <source>
        <dbReference type="Proteomes" id="UP000239415"/>
    </source>
</evidence>
<sequence length="59" mass="6109">MAACVPVYGDAMGGDSIAADTRDRLAAGRNRKTDRREINSGTAAGPAADGLMARQLTDE</sequence>
<name>A0A2T0KIB4_9ACTN</name>
<gene>
    <name evidence="2" type="ORF">CLV67_104515</name>
</gene>
<dbReference type="Proteomes" id="UP000239415">
    <property type="component" value="Unassembled WGS sequence"/>
</dbReference>
<keyword evidence="3" id="KW-1185">Reference proteome</keyword>
<dbReference type="AlphaFoldDB" id="A0A2T0KIB4"/>
<proteinExistence type="predicted"/>
<reference evidence="2 3" key="1">
    <citation type="submission" date="2018-03" db="EMBL/GenBank/DDBJ databases">
        <title>Genomic Encyclopedia of Archaeal and Bacterial Type Strains, Phase II (KMG-II): from individual species to whole genera.</title>
        <authorList>
            <person name="Goeker M."/>
        </authorList>
    </citation>
    <scope>NUCLEOTIDE SEQUENCE [LARGE SCALE GENOMIC DNA]</scope>
    <source>
        <strain evidence="2 3">DSM 43146</strain>
    </source>
</reference>
<feature type="region of interest" description="Disordered" evidence="1">
    <location>
        <begin position="27"/>
        <end position="59"/>
    </location>
</feature>
<comment type="caution">
    <text evidence="2">The sequence shown here is derived from an EMBL/GenBank/DDBJ whole genome shotgun (WGS) entry which is preliminary data.</text>
</comment>
<accession>A0A2T0KIB4</accession>
<organism evidence="2 3">
    <name type="scientific">Actinoplanes italicus</name>
    <dbReference type="NCBI Taxonomy" id="113567"/>
    <lineage>
        <taxon>Bacteria</taxon>
        <taxon>Bacillati</taxon>
        <taxon>Actinomycetota</taxon>
        <taxon>Actinomycetes</taxon>
        <taxon>Micromonosporales</taxon>
        <taxon>Micromonosporaceae</taxon>
        <taxon>Actinoplanes</taxon>
    </lineage>
</organism>
<evidence type="ECO:0000313" key="2">
    <source>
        <dbReference type="EMBL" id="PRX22987.1"/>
    </source>
</evidence>
<evidence type="ECO:0000256" key="1">
    <source>
        <dbReference type="SAM" id="MobiDB-lite"/>
    </source>
</evidence>